<comment type="caution">
    <text evidence="2">The sequence shown here is derived from an EMBL/GenBank/DDBJ whole genome shotgun (WGS) entry which is preliminary data.</text>
</comment>
<reference evidence="2" key="1">
    <citation type="journal article" date="2021" name="PeerJ">
        <title>Extensive microbial diversity within the chicken gut microbiome revealed by metagenomics and culture.</title>
        <authorList>
            <person name="Gilroy R."/>
            <person name="Ravi A."/>
            <person name="Getino M."/>
            <person name="Pursley I."/>
            <person name="Horton D.L."/>
            <person name="Alikhan N.F."/>
            <person name="Baker D."/>
            <person name="Gharbi K."/>
            <person name="Hall N."/>
            <person name="Watson M."/>
            <person name="Adriaenssens E.M."/>
            <person name="Foster-Nyarko E."/>
            <person name="Jarju S."/>
            <person name="Secka A."/>
            <person name="Antonio M."/>
            <person name="Oren A."/>
            <person name="Chaudhuri R.R."/>
            <person name="La Ragione R."/>
            <person name="Hildebrand F."/>
            <person name="Pallen M.J."/>
        </authorList>
    </citation>
    <scope>NUCLEOTIDE SEQUENCE</scope>
    <source>
        <strain evidence="2">5933</strain>
    </source>
</reference>
<organism evidence="2 3">
    <name type="scientific">Candidatus Ruthenibacterium merdavium</name>
    <dbReference type="NCBI Taxonomy" id="2838752"/>
    <lineage>
        <taxon>Bacteria</taxon>
        <taxon>Bacillati</taxon>
        <taxon>Bacillota</taxon>
        <taxon>Clostridia</taxon>
        <taxon>Eubacteriales</taxon>
        <taxon>Oscillospiraceae</taxon>
        <taxon>Ruthenibacterium</taxon>
    </lineage>
</organism>
<evidence type="ECO:0000313" key="3">
    <source>
        <dbReference type="Proteomes" id="UP000823918"/>
    </source>
</evidence>
<gene>
    <name evidence="2" type="ORF">H9698_00775</name>
</gene>
<protein>
    <submittedName>
        <fullName evidence="2">Uncharacterized protein</fullName>
    </submittedName>
</protein>
<accession>A0A9D2Q3I6</accession>
<dbReference type="EMBL" id="DWWA01000007">
    <property type="protein sequence ID" value="HJC71314.1"/>
    <property type="molecule type" value="Genomic_DNA"/>
</dbReference>
<evidence type="ECO:0000256" key="1">
    <source>
        <dbReference type="SAM" id="MobiDB-lite"/>
    </source>
</evidence>
<evidence type="ECO:0000313" key="2">
    <source>
        <dbReference type="EMBL" id="HJC71314.1"/>
    </source>
</evidence>
<name>A0A9D2Q3I6_9FIRM</name>
<proteinExistence type="predicted"/>
<dbReference type="AlphaFoldDB" id="A0A9D2Q3I6"/>
<dbReference type="Proteomes" id="UP000823918">
    <property type="component" value="Unassembled WGS sequence"/>
</dbReference>
<feature type="region of interest" description="Disordered" evidence="1">
    <location>
        <begin position="1"/>
        <end position="21"/>
    </location>
</feature>
<feature type="compositionally biased region" description="Polar residues" evidence="1">
    <location>
        <begin position="1"/>
        <end position="14"/>
    </location>
</feature>
<sequence length="232" mass="25438">MKPNVVSQSDASAGQSSVSLPQSTSSLESAVLISQSSGAQPLLEDGKNYAMYMQFEYLFTLMTDLYRESDPVIYAEYLHDNECVVDNVVQIISTVGEARVLQVLKGNCEEEIVPVLFTGGTVSSAQYLSAMDEDAKQYSGIEETEFLETYQTGTLKTDEMAKLESGKSYLLFLTYVKEYDIYSVAGGCYAAREVSEDGKIYSPEQGAFVTDDTGLFSVQKNGGKLQFPPPTE</sequence>
<reference evidence="2" key="2">
    <citation type="submission" date="2021-04" db="EMBL/GenBank/DDBJ databases">
        <authorList>
            <person name="Gilroy R."/>
        </authorList>
    </citation>
    <scope>NUCLEOTIDE SEQUENCE</scope>
    <source>
        <strain evidence="2">5933</strain>
    </source>
</reference>